<dbReference type="Gene3D" id="2.60.450.10">
    <property type="entry name" value="Lipopolysaccharide (LPS) transport protein A like domain"/>
    <property type="match status" value="1"/>
</dbReference>
<feature type="signal peptide" evidence="4">
    <location>
        <begin position="1"/>
        <end position="36"/>
    </location>
</feature>
<dbReference type="PANTHER" id="PTHR30189:SF1">
    <property type="entry name" value="LPS-ASSEMBLY PROTEIN LPTD"/>
    <property type="match status" value="1"/>
</dbReference>
<name>A0ABY2ZYT2_9GAMM</name>
<keyword evidence="1 4" id="KW-0732">Signal</keyword>
<comment type="subunit">
    <text evidence="4">Component of the lipopolysaccharide transport and assembly complex. Interacts with LptE and LptA.</text>
</comment>
<dbReference type="InterPro" id="IPR050218">
    <property type="entry name" value="LptD"/>
</dbReference>
<feature type="domain" description="Organic solvent tolerance-like N-terminal" evidence="5">
    <location>
        <begin position="65"/>
        <end position="206"/>
    </location>
</feature>
<comment type="caution">
    <text evidence="7">The sequence shown here is derived from an EMBL/GenBank/DDBJ whole genome shotgun (WGS) entry which is preliminary data.</text>
</comment>
<keyword evidence="3 4" id="KW-0998">Cell outer membrane</keyword>
<gene>
    <name evidence="4 7" type="primary">lptD</name>
    <name evidence="7" type="ORF">FK492_11440</name>
</gene>
<proteinExistence type="inferred from homology"/>
<comment type="subcellular location">
    <subcellularLocation>
        <location evidence="4">Cell outer membrane</location>
    </subcellularLocation>
</comment>
<evidence type="ECO:0000256" key="3">
    <source>
        <dbReference type="ARBA" id="ARBA00023237"/>
    </source>
</evidence>
<dbReference type="PANTHER" id="PTHR30189">
    <property type="entry name" value="LPS-ASSEMBLY PROTEIN"/>
    <property type="match status" value="1"/>
</dbReference>
<comment type="function">
    <text evidence="4">Together with LptE, is involved in the assembly of lipopolysaccharide (LPS) at the surface of the outer membrane.</text>
</comment>
<feature type="chain" id="PRO_5044900423" description="LPS-assembly protein LptD" evidence="4">
    <location>
        <begin position="37"/>
        <end position="809"/>
    </location>
</feature>
<dbReference type="InterPro" id="IPR020889">
    <property type="entry name" value="LipoPS_assembly_LptD"/>
</dbReference>
<evidence type="ECO:0000313" key="7">
    <source>
        <dbReference type="EMBL" id="TQC75101.1"/>
    </source>
</evidence>
<dbReference type="InterPro" id="IPR007543">
    <property type="entry name" value="LptD_C"/>
</dbReference>
<dbReference type="InterPro" id="IPR005653">
    <property type="entry name" value="OstA-like_N"/>
</dbReference>
<reference evidence="7 8" key="1">
    <citation type="submission" date="2019-06" db="EMBL/GenBank/DDBJ databases">
        <title>Pantoea dispersa Assembly.</title>
        <authorList>
            <person name="Wang J."/>
        </authorList>
    </citation>
    <scope>NUCLEOTIDE SEQUENCE [LARGE SCALE GENOMIC DNA]</scope>
    <source>
        <strain evidence="8">bio</strain>
    </source>
</reference>
<evidence type="ECO:0000256" key="1">
    <source>
        <dbReference type="ARBA" id="ARBA00022729"/>
    </source>
</evidence>
<evidence type="ECO:0000259" key="5">
    <source>
        <dbReference type="Pfam" id="PF03968"/>
    </source>
</evidence>
<dbReference type="Pfam" id="PF04453">
    <property type="entry name" value="LptD"/>
    <property type="match status" value="1"/>
</dbReference>
<keyword evidence="2 4" id="KW-0472">Membrane</keyword>
<evidence type="ECO:0000259" key="6">
    <source>
        <dbReference type="Pfam" id="PF04453"/>
    </source>
</evidence>
<comment type="similarity">
    <text evidence="4">Belongs to the LptD family.</text>
</comment>
<evidence type="ECO:0000256" key="2">
    <source>
        <dbReference type="ARBA" id="ARBA00023136"/>
    </source>
</evidence>
<comment type="caution">
    <text evidence="4">Lacks conserved residue(s) required for the propagation of feature annotation.</text>
</comment>
<feature type="domain" description="LptD C-terminal" evidence="6">
    <location>
        <begin position="326"/>
        <end position="724"/>
    </location>
</feature>
<dbReference type="HAMAP" id="MF_01411">
    <property type="entry name" value="LPS_assembly_LptD"/>
    <property type="match status" value="1"/>
</dbReference>
<sequence length="809" mass="91994" precursor="true">MMPVFMELSKPRMKKRIPTLLATMIGAALYSQHALADDLMSQCMLGVPSYNRPLVSGDANSLPVTINSDSAKGNYPNDAVFTGNVDVQQGNSRLVADEMQLHQRQQDGQTTPVRTVDALGNVHYDDNQVILKGPKAWSNLNTKDTNVWNGNYQMVGRQGRGDADQMKLRGNNRYTILENGSFTSCLPGSNSWSVVGSEVIQDREEEVAEIWNARFKLGNVPVFYSPYLQLPIGDRRRSGFLIPNAKYGSNNGFEFMLPYYWNIAPQADATITPHYMSKRGLQLQNEFRYLTQFGAGLLELDYLPSDNQYNKDKAARPSVQNDSNDDRWLFYWRHSGVYDQHWRFNADYTKVSDPYYFNDLDSKYYSSTDGYATQKFSVGYADTNWDATLSTKDFQVFGSTSGSNVYRAMPQLDVNLYQNDIGPFDGRIYAQAVKFTSVSNDMPEATRLHIEPTLNLPISNGWASLDTEAKLLATHYQQDNIDRYNTRWDANPNGISGRLDDSVNRTLPQFKVDGRLVFDRNMDWAEGYTQTLEPRVQYLYIPYRDQSNIYPYDSTLLQTDYTGLFRDRTYSGLDRIASSNEVATGVTTRIYDNDLVERFNVSVGQIYSFTPSRTGVNQTNKEDDTGSLVWAGDTYWKVSDRWGVRGGLQYDTRLDNVSQGNAIVEYRRDADRMVQLSYRYSSPEYVAQALSDSGLIDNPSYQKIYKNGISQVGATASWPIADAWSLVGGYYYDTRNSRPAEQLVGLQYSSCCYAIRLGYERKINGWENNDSKYDNQISFNIELRGLSSNYGLGTNEMLRQGIIPYQRAF</sequence>
<dbReference type="Proteomes" id="UP000319715">
    <property type="component" value="Unassembled WGS sequence"/>
</dbReference>
<evidence type="ECO:0000313" key="8">
    <source>
        <dbReference type="Proteomes" id="UP000319715"/>
    </source>
</evidence>
<organism evidence="7 8">
    <name type="scientific">Pantoea dispersa</name>
    <dbReference type="NCBI Taxonomy" id="59814"/>
    <lineage>
        <taxon>Bacteria</taxon>
        <taxon>Pseudomonadati</taxon>
        <taxon>Pseudomonadota</taxon>
        <taxon>Gammaproteobacteria</taxon>
        <taxon>Enterobacterales</taxon>
        <taxon>Erwiniaceae</taxon>
        <taxon>Pantoea</taxon>
    </lineage>
</organism>
<evidence type="ECO:0000256" key="4">
    <source>
        <dbReference type="HAMAP-Rule" id="MF_01411"/>
    </source>
</evidence>
<dbReference type="EMBL" id="VICF01000003">
    <property type="protein sequence ID" value="TQC75101.1"/>
    <property type="molecule type" value="Genomic_DNA"/>
</dbReference>
<accession>A0ABY2ZYT2</accession>
<dbReference type="Pfam" id="PF03968">
    <property type="entry name" value="LptD_N"/>
    <property type="match status" value="1"/>
</dbReference>
<protein>
    <recommendedName>
        <fullName evidence="4">LPS-assembly protein LptD</fullName>
    </recommendedName>
</protein>
<dbReference type="NCBIfam" id="NF002997">
    <property type="entry name" value="PRK03761.1"/>
    <property type="match status" value="1"/>
</dbReference>
<keyword evidence="8" id="KW-1185">Reference proteome</keyword>